<name>A0A8J2XSM6_9BACT</name>
<proteinExistence type="predicted"/>
<organism evidence="9 10">
    <name type="scientific">Puia dinghuensis</name>
    <dbReference type="NCBI Taxonomy" id="1792502"/>
    <lineage>
        <taxon>Bacteria</taxon>
        <taxon>Pseudomonadati</taxon>
        <taxon>Bacteroidota</taxon>
        <taxon>Chitinophagia</taxon>
        <taxon>Chitinophagales</taxon>
        <taxon>Chitinophagaceae</taxon>
        <taxon>Puia</taxon>
    </lineage>
</organism>
<dbReference type="InterPro" id="IPR050250">
    <property type="entry name" value="Macrolide_Exporter_MacB"/>
</dbReference>
<sequence>MFRNYLKIAFRSLRKSKGFTALNIIGLAAGLGVCLLIVLYVTDELSYDRYNVNADRIYRIDEDIYLNNTQYDAVTTSKYFGPTIVASYPKIQQMVRFRNPGDQLVRKGNDHVLDHRFTFADSTIFKVFTLPMIAGDPNTALNNPHSIVIDESAARRYFNSTDVIGRTLEVGSANTPLKITGVIRDMPEQSQFHFSFIRPIREAYSFNDPADNDWVSNAYYTYILVQPGTTRAEAQKDVDEVVNLHIYPALQRMFRVSGADLEKAGNHFRCRIFPLTDVHLHSNKSGEFEANSNIQYVYIFSVIAVLILLIACVNFMNLSTARSANRAKEVGIRKVAGSTKGHLILQFLTESILLSLFSLVLALSIAVLLLPMFNQLAGKSLHPDVLFSGRFLAILILLVLLVGCLAGSYPAFYLSSFQPIQVLKGKIAAGFKSSWLRSSLVVFQFFISIGLIVSTLVIYRQLHYIRNKEVGFNRDQVLVIHDTWSLGRDGTTNLRKNLLTLAGVTDATVTPDIPTVGGDQYWQEGWFREASLDARKSNIMTTLRVDDHYVPTLGMQIVKGRNFDLAQFPTDSTAILLNEAAVATLGVKDPLHLILYNHDDLYKTITYHVVGVVKDFNYNSMHDKIHPVVMLVNTFNWSTMAVRFHTNDAFSLVRQVESKFHAAKQGVPFSYTFMDNDFDKLYHAEQQTGQIFITFAVFAILIACLGLFGLVTYAAEQRTKEIGIRKVLGARVSGIVGLLSRDFTMLVGIAALIAFPAAWWAMYKWLETFAYRTEISWWIFLVAGAVALAIALLTVSIQTIRAALANPIKSLRSE</sequence>
<reference evidence="9" key="1">
    <citation type="journal article" date="2014" name="Int. J. Syst. Evol. Microbiol.">
        <title>Complete genome sequence of Corynebacterium casei LMG S-19264T (=DSM 44701T), isolated from a smear-ripened cheese.</title>
        <authorList>
            <consortium name="US DOE Joint Genome Institute (JGI-PGF)"/>
            <person name="Walter F."/>
            <person name="Albersmeier A."/>
            <person name="Kalinowski J."/>
            <person name="Ruckert C."/>
        </authorList>
    </citation>
    <scope>NUCLEOTIDE SEQUENCE</scope>
    <source>
        <strain evidence="9">CGMCC 1.15448</strain>
    </source>
</reference>
<feature type="transmembrane region" description="Helical" evidence="6">
    <location>
        <begin position="21"/>
        <end position="41"/>
    </location>
</feature>
<evidence type="ECO:0000256" key="5">
    <source>
        <dbReference type="ARBA" id="ARBA00023136"/>
    </source>
</evidence>
<dbReference type="GO" id="GO:0005886">
    <property type="term" value="C:plasma membrane"/>
    <property type="evidence" value="ECO:0007669"/>
    <property type="project" value="UniProtKB-SubCell"/>
</dbReference>
<feature type="transmembrane region" description="Helical" evidence="6">
    <location>
        <begin position="775"/>
        <end position="795"/>
    </location>
</feature>
<dbReference type="EMBL" id="BMJC01000002">
    <property type="protein sequence ID" value="GGA96326.1"/>
    <property type="molecule type" value="Genomic_DNA"/>
</dbReference>
<feature type="transmembrane region" description="Helical" evidence="6">
    <location>
        <begin position="391"/>
        <end position="414"/>
    </location>
</feature>
<evidence type="ECO:0000313" key="10">
    <source>
        <dbReference type="Proteomes" id="UP000607559"/>
    </source>
</evidence>
<evidence type="ECO:0000259" key="7">
    <source>
        <dbReference type="Pfam" id="PF02687"/>
    </source>
</evidence>
<keyword evidence="2" id="KW-1003">Cell membrane</keyword>
<dbReference type="PANTHER" id="PTHR30572">
    <property type="entry name" value="MEMBRANE COMPONENT OF TRANSPORTER-RELATED"/>
    <property type="match status" value="1"/>
</dbReference>
<dbReference type="AlphaFoldDB" id="A0A8J2XSM6"/>
<comment type="caution">
    <text evidence="9">The sequence shown here is derived from an EMBL/GenBank/DDBJ whole genome shotgun (WGS) entry which is preliminary data.</text>
</comment>
<gene>
    <name evidence="9" type="ORF">GCM10011511_19530</name>
</gene>
<evidence type="ECO:0000313" key="9">
    <source>
        <dbReference type="EMBL" id="GGA96326.1"/>
    </source>
</evidence>
<dbReference type="InterPro" id="IPR003838">
    <property type="entry name" value="ABC3_permease_C"/>
</dbReference>
<feature type="domain" description="ABC3 transporter permease C-terminal" evidence="7">
    <location>
        <begin position="693"/>
        <end position="804"/>
    </location>
</feature>
<dbReference type="Proteomes" id="UP000607559">
    <property type="component" value="Unassembled WGS sequence"/>
</dbReference>
<keyword evidence="10" id="KW-1185">Reference proteome</keyword>
<feature type="domain" description="ABC3 transporter permease C-terminal" evidence="7">
    <location>
        <begin position="302"/>
        <end position="419"/>
    </location>
</feature>
<dbReference type="Pfam" id="PF12704">
    <property type="entry name" value="MacB_PCD"/>
    <property type="match status" value="1"/>
</dbReference>
<protein>
    <submittedName>
        <fullName evidence="9">ABC transporter permease</fullName>
    </submittedName>
</protein>
<feature type="transmembrane region" description="Helical" evidence="6">
    <location>
        <begin position="435"/>
        <end position="459"/>
    </location>
</feature>
<reference evidence="9" key="2">
    <citation type="submission" date="2020-09" db="EMBL/GenBank/DDBJ databases">
        <authorList>
            <person name="Sun Q."/>
            <person name="Zhou Y."/>
        </authorList>
    </citation>
    <scope>NUCLEOTIDE SEQUENCE</scope>
    <source>
        <strain evidence="9">CGMCC 1.15448</strain>
    </source>
</reference>
<evidence type="ECO:0000256" key="1">
    <source>
        <dbReference type="ARBA" id="ARBA00004651"/>
    </source>
</evidence>
<dbReference type="RefSeq" id="WP_188931016.1">
    <property type="nucleotide sequence ID" value="NZ_BMJC01000002.1"/>
</dbReference>
<dbReference type="GO" id="GO:0022857">
    <property type="term" value="F:transmembrane transporter activity"/>
    <property type="evidence" value="ECO:0007669"/>
    <property type="project" value="TreeGrafter"/>
</dbReference>
<evidence type="ECO:0000256" key="4">
    <source>
        <dbReference type="ARBA" id="ARBA00022989"/>
    </source>
</evidence>
<feature type="transmembrane region" description="Helical" evidence="6">
    <location>
        <begin position="296"/>
        <end position="318"/>
    </location>
</feature>
<keyword evidence="4 6" id="KW-1133">Transmembrane helix</keyword>
<evidence type="ECO:0000256" key="6">
    <source>
        <dbReference type="SAM" id="Phobius"/>
    </source>
</evidence>
<evidence type="ECO:0000256" key="3">
    <source>
        <dbReference type="ARBA" id="ARBA00022692"/>
    </source>
</evidence>
<dbReference type="PANTHER" id="PTHR30572:SF18">
    <property type="entry name" value="ABC-TYPE MACROLIDE FAMILY EXPORT SYSTEM PERMEASE COMPONENT 2"/>
    <property type="match status" value="1"/>
</dbReference>
<keyword evidence="5 6" id="KW-0472">Membrane</keyword>
<feature type="transmembrane region" description="Helical" evidence="6">
    <location>
        <begin position="743"/>
        <end position="763"/>
    </location>
</feature>
<feature type="transmembrane region" description="Helical" evidence="6">
    <location>
        <begin position="352"/>
        <end position="371"/>
    </location>
</feature>
<feature type="transmembrane region" description="Helical" evidence="6">
    <location>
        <begin position="691"/>
        <end position="715"/>
    </location>
</feature>
<evidence type="ECO:0000259" key="8">
    <source>
        <dbReference type="Pfam" id="PF12704"/>
    </source>
</evidence>
<evidence type="ECO:0000256" key="2">
    <source>
        <dbReference type="ARBA" id="ARBA00022475"/>
    </source>
</evidence>
<dbReference type="InterPro" id="IPR025857">
    <property type="entry name" value="MacB_PCD"/>
</dbReference>
<comment type="subcellular location">
    <subcellularLocation>
        <location evidence="1">Cell membrane</location>
        <topology evidence="1">Multi-pass membrane protein</topology>
    </subcellularLocation>
</comment>
<dbReference type="Pfam" id="PF02687">
    <property type="entry name" value="FtsX"/>
    <property type="match status" value="2"/>
</dbReference>
<feature type="domain" description="MacB-like periplasmic core" evidence="8">
    <location>
        <begin position="20"/>
        <end position="240"/>
    </location>
</feature>
<accession>A0A8J2XSM6</accession>
<keyword evidence="3 6" id="KW-0812">Transmembrane</keyword>